<keyword evidence="2" id="KW-1185">Reference proteome</keyword>
<reference evidence="1" key="1">
    <citation type="journal article" date="2012" name="Nature">
        <title>The tomato genome sequence provides insights into fleshy fruit evolution.</title>
        <authorList>
            <consortium name="Tomato Genome Consortium"/>
        </authorList>
    </citation>
    <scope>NUCLEOTIDE SEQUENCE [LARGE SCALE GENOMIC DNA]</scope>
    <source>
        <strain evidence="1">cv. Heinz 1706</strain>
    </source>
</reference>
<accession>K4B5Z8</accession>
<evidence type="ECO:0000313" key="2">
    <source>
        <dbReference type="Proteomes" id="UP000004994"/>
    </source>
</evidence>
<dbReference type="HOGENOM" id="CLU_3000115_0_0_1"/>
<sequence>MQGRLMSCMASPCYAVRRLQRHSSDVCEATEAKAGHYAIFGHFEAFTERSEVLLSYS</sequence>
<organism evidence="1">
    <name type="scientific">Solanum lycopersicum</name>
    <name type="common">Tomato</name>
    <name type="synonym">Lycopersicon esculentum</name>
    <dbReference type="NCBI Taxonomy" id="4081"/>
    <lineage>
        <taxon>Eukaryota</taxon>
        <taxon>Viridiplantae</taxon>
        <taxon>Streptophyta</taxon>
        <taxon>Embryophyta</taxon>
        <taxon>Tracheophyta</taxon>
        <taxon>Spermatophyta</taxon>
        <taxon>Magnoliopsida</taxon>
        <taxon>eudicotyledons</taxon>
        <taxon>Gunneridae</taxon>
        <taxon>Pentapetalae</taxon>
        <taxon>asterids</taxon>
        <taxon>lamiids</taxon>
        <taxon>Solanales</taxon>
        <taxon>Solanaceae</taxon>
        <taxon>Solanoideae</taxon>
        <taxon>Solaneae</taxon>
        <taxon>Solanum</taxon>
        <taxon>Solanum subgen. Lycopersicon</taxon>
    </lineage>
</organism>
<dbReference type="EnsemblPlants" id="Solyc02g049100.1.1">
    <property type="protein sequence ID" value="Solyc02g049100.1.1"/>
    <property type="gene ID" value="Solyc02g049100.1"/>
</dbReference>
<dbReference type="AlphaFoldDB" id="K4B5Z8"/>
<protein>
    <submittedName>
        <fullName evidence="1">Uncharacterized protein</fullName>
    </submittedName>
</protein>
<name>K4B5Z8_SOLLC</name>
<dbReference type="InParanoid" id="K4B5Z8"/>
<reference evidence="1" key="2">
    <citation type="submission" date="2015-06" db="UniProtKB">
        <authorList>
            <consortium name="EnsemblPlants"/>
        </authorList>
    </citation>
    <scope>IDENTIFICATION</scope>
    <source>
        <strain evidence="1">cv. Heinz 1706</strain>
    </source>
</reference>
<dbReference type="Proteomes" id="UP000004994">
    <property type="component" value="Chromosome 2"/>
</dbReference>
<evidence type="ECO:0000313" key="1">
    <source>
        <dbReference type="EnsemblPlants" id="Solyc02g049100.1.1"/>
    </source>
</evidence>
<dbReference type="PaxDb" id="4081-Solyc02g049100.1.1"/>
<proteinExistence type="predicted"/>
<dbReference type="Gramene" id="Solyc02g049100.1.1">
    <property type="protein sequence ID" value="Solyc02g049100.1.1"/>
    <property type="gene ID" value="Solyc02g049100.1"/>
</dbReference>